<gene>
    <name evidence="1" type="ORF">LCGC14_2329720</name>
</gene>
<organism evidence="1">
    <name type="scientific">marine sediment metagenome</name>
    <dbReference type="NCBI Taxonomy" id="412755"/>
    <lineage>
        <taxon>unclassified sequences</taxon>
        <taxon>metagenomes</taxon>
        <taxon>ecological metagenomes</taxon>
    </lineage>
</organism>
<dbReference type="AlphaFoldDB" id="A0A0F9FA98"/>
<evidence type="ECO:0000313" key="1">
    <source>
        <dbReference type="EMBL" id="KKL48017.1"/>
    </source>
</evidence>
<comment type="caution">
    <text evidence="1">The sequence shown here is derived from an EMBL/GenBank/DDBJ whole genome shotgun (WGS) entry which is preliminary data.</text>
</comment>
<name>A0A0F9FA98_9ZZZZ</name>
<accession>A0A0F9FA98</accession>
<sequence>MSRPPSYTIIKTVNGHGKDSYRVRVGRNEWLYCWGLQSGDPEYWSVSGGPRSDSTRFVRLKFAELAAKKHWSQWLAKQTILTEEIFFDPEGRPA</sequence>
<reference evidence="1" key="1">
    <citation type="journal article" date="2015" name="Nature">
        <title>Complex archaea that bridge the gap between prokaryotes and eukaryotes.</title>
        <authorList>
            <person name="Spang A."/>
            <person name="Saw J.H."/>
            <person name="Jorgensen S.L."/>
            <person name="Zaremba-Niedzwiedzka K."/>
            <person name="Martijn J."/>
            <person name="Lind A.E."/>
            <person name="van Eijk R."/>
            <person name="Schleper C."/>
            <person name="Guy L."/>
            <person name="Ettema T.J."/>
        </authorList>
    </citation>
    <scope>NUCLEOTIDE SEQUENCE</scope>
</reference>
<dbReference type="EMBL" id="LAZR01033459">
    <property type="protein sequence ID" value="KKL48017.1"/>
    <property type="molecule type" value="Genomic_DNA"/>
</dbReference>
<proteinExistence type="predicted"/>
<protein>
    <submittedName>
        <fullName evidence="1">Uncharacterized protein</fullName>
    </submittedName>
</protein>